<dbReference type="GO" id="GO:0045329">
    <property type="term" value="P:carnitine biosynthetic process"/>
    <property type="evidence" value="ECO:0007669"/>
    <property type="project" value="UniProtKB-KW"/>
</dbReference>
<comment type="cofactor">
    <cofactor evidence="2">
        <name>L-ascorbate</name>
        <dbReference type="ChEBI" id="CHEBI:38290"/>
    </cofactor>
</comment>
<evidence type="ECO:0000256" key="14">
    <source>
        <dbReference type="ARBA" id="ARBA00046008"/>
    </source>
</evidence>
<accession>A0A0G4F2I8</accession>
<comment type="function">
    <text evidence="14">Converts trimethyllysine (TML) into hydroxytrimethyllysine (HTML).</text>
</comment>
<name>A0A0G4F2I8_VITBC</name>
<dbReference type="Pfam" id="PF06155">
    <property type="entry name" value="GBBH-like_N"/>
    <property type="match status" value="1"/>
</dbReference>
<evidence type="ECO:0000256" key="7">
    <source>
        <dbReference type="ARBA" id="ARBA00022873"/>
    </source>
</evidence>
<comment type="cofactor">
    <cofactor evidence="1">
        <name>Fe(2+)</name>
        <dbReference type="ChEBI" id="CHEBI:29033"/>
    </cofactor>
</comment>
<keyword evidence="6" id="KW-0479">Metal-binding</keyword>
<comment type="pathway">
    <text evidence="3">Amine and polyamine biosynthesis; carnitine biosynthesis.</text>
</comment>
<comment type="similarity">
    <text evidence="4">Belongs to the gamma-BBH/TMLD family.</text>
</comment>
<dbReference type="InterPro" id="IPR050411">
    <property type="entry name" value="AlphaKG_dependent_hydroxylases"/>
</dbReference>
<evidence type="ECO:0000256" key="13">
    <source>
        <dbReference type="ARBA" id="ARBA00032283"/>
    </source>
</evidence>
<evidence type="ECO:0000256" key="8">
    <source>
        <dbReference type="ARBA" id="ARBA00022964"/>
    </source>
</evidence>
<feature type="domain" description="TauD/TfdA-like" evidence="16">
    <location>
        <begin position="229"/>
        <end position="412"/>
    </location>
</feature>
<dbReference type="Gene3D" id="3.60.130.10">
    <property type="entry name" value="Clavaminate synthase-like"/>
    <property type="match status" value="1"/>
</dbReference>
<dbReference type="PANTHER" id="PTHR10696:SF51">
    <property type="entry name" value="TRIMETHYLLYSINE DIOXYGENASE, MITOCHONDRIAL"/>
    <property type="match status" value="1"/>
</dbReference>
<evidence type="ECO:0000256" key="10">
    <source>
        <dbReference type="ARBA" id="ARBA00023004"/>
    </source>
</evidence>
<evidence type="ECO:0000256" key="4">
    <source>
        <dbReference type="ARBA" id="ARBA00008654"/>
    </source>
</evidence>
<dbReference type="EMBL" id="CDMY01000366">
    <property type="protein sequence ID" value="CEM06412.1"/>
    <property type="molecule type" value="Genomic_DNA"/>
</dbReference>
<dbReference type="Pfam" id="PF02668">
    <property type="entry name" value="TauD"/>
    <property type="match status" value="1"/>
</dbReference>
<dbReference type="STRING" id="1169540.A0A0G4F2I8"/>
<organism evidence="18 19">
    <name type="scientific">Vitrella brassicaformis (strain CCMP3155)</name>
    <dbReference type="NCBI Taxonomy" id="1169540"/>
    <lineage>
        <taxon>Eukaryota</taxon>
        <taxon>Sar</taxon>
        <taxon>Alveolata</taxon>
        <taxon>Colpodellida</taxon>
        <taxon>Vitrellaceae</taxon>
        <taxon>Vitrella</taxon>
    </lineage>
</organism>
<dbReference type="Gene3D" id="3.30.2020.30">
    <property type="match status" value="1"/>
</dbReference>
<dbReference type="PANTHER" id="PTHR10696">
    <property type="entry name" value="GAMMA-BUTYROBETAINE HYDROXYLASE-RELATED"/>
    <property type="match status" value="1"/>
</dbReference>
<evidence type="ECO:0000313" key="18">
    <source>
        <dbReference type="EMBL" id="CEM06412.1"/>
    </source>
</evidence>
<proteinExistence type="inferred from homology"/>
<dbReference type="EC" id="1.14.11.8" evidence="5"/>
<keyword evidence="9" id="KW-0560">Oxidoreductase</keyword>
<keyword evidence="7" id="KW-0124">Carnitine biosynthesis</keyword>
<dbReference type="InterPro" id="IPR038492">
    <property type="entry name" value="GBBH-like_N_sf"/>
</dbReference>
<evidence type="ECO:0000256" key="9">
    <source>
        <dbReference type="ARBA" id="ARBA00023002"/>
    </source>
</evidence>
<sequence length="445" mass="49579">MRRLASSLYSTLRSACAAFKHPHSRGEATSASPSSPLQYHIDKLGVHLTLPSHPSMGPTVSTFTHEQLRENCRCPQCYIKTADQRRPLRFSDVSVTSLNHSKEHSGWLDVHFSDGHIGQVPFLHPLSPSAHTHKQPLPTSATSWDPRAGLHITKAPWSGPIDALQWHDYPSLMAARDSDTAAYDMGLFAVYCELERHGLAKLRAAGTAKGVVASLSTDLSGYVIQSPWGSIFDIQNTRKGNNVAYGSSDAIKPHTDTCYFETPPGLIMLHCVTPAERGGHSVFSDGLFAAEKLRREHPDAFELLCRVPVPYRVCIDDWDCLAEHPVFRLNEQGDVTQVCFADFSRFSLGWRRPASELSAMYEALGLFREIVNDPANQVVMPLQEGEVVIMDNYRVLHARTDFSGHRYLEGCYIDWMGTRAQARRRGWNCLKSDRFGAATRGMLTG</sequence>
<evidence type="ECO:0000256" key="6">
    <source>
        <dbReference type="ARBA" id="ARBA00022723"/>
    </source>
</evidence>
<dbReference type="GO" id="GO:0005739">
    <property type="term" value="C:mitochondrion"/>
    <property type="evidence" value="ECO:0007669"/>
    <property type="project" value="TreeGrafter"/>
</dbReference>
<dbReference type="Proteomes" id="UP000041254">
    <property type="component" value="Unassembled WGS sequence"/>
</dbReference>
<evidence type="ECO:0000313" key="19">
    <source>
        <dbReference type="Proteomes" id="UP000041254"/>
    </source>
</evidence>
<dbReference type="SUPFAM" id="SSF51197">
    <property type="entry name" value="Clavaminate synthase-like"/>
    <property type="match status" value="1"/>
</dbReference>
<keyword evidence="19" id="KW-1185">Reference proteome</keyword>
<dbReference type="AlphaFoldDB" id="A0A0G4F2I8"/>
<protein>
    <recommendedName>
        <fullName evidence="5">trimethyllysine dioxygenase</fullName>
        <ecNumber evidence="5">1.14.11.8</ecNumber>
    </recommendedName>
    <alternativeName>
        <fullName evidence="12">Epsilon-trimethyllysine 2-oxoglutarate dioxygenase</fullName>
    </alternativeName>
    <alternativeName>
        <fullName evidence="11">TML hydroxylase</fullName>
    </alternativeName>
    <alternativeName>
        <fullName evidence="13">TML-alpha-ketoglutarate dioxygenase</fullName>
    </alternativeName>
</protein>
<dbReference type="VEuPathDB" id="CryptoDB:Vbra_5623"/>
<evidence type="ECO:0000256" key="11">
    <source>
        <dbReference type="ARBA" id="ARBA00030363"/>
    </source>
</evidence>
<dbReference type="InParanoid" id="A0A0G4F2I8"/>
<gene>
    <name evidence="18" type="ORF">Vbra_5623</name>
</gene>
<keyword evidence="8" id="KW-0223">Dioxygenase</keyword>
<dbReference type="GO" id="GO:0050353">
    <property type="term" value="F:trimethyllysine dioxygenase activity"/>
    <property type="evidence" value="ECO:0007669"/>
    <property type="project" value="UniProtKB-EC"/>
</dbReference>
<feature type="domain" description="Gamma-butyrobetaine hydroxylase-like N-terminal" evidence="17">
    <location>
        <begin position="61"/>
        <end position="116"/>
    </location>
</feature>
<evidence type="ECO:0000256" key="12">
    <source>
        <dbReference type="ARBA" id="ARBA00031778"/>
    </source>
</evidence>
<dbReference type="InterPro" id="IPR003819">
    <property type="entry name" value="TauD/TfdA-like"/>
</dbReference>
<dbReference type="OrthoDB" id="408401at2759"/>
<evidence type="ECO:0000256" key="2">
    <source>
        <dbReference type="ARBA" id="ARBA00001961"/>
    </source>
</evidence>
<dbReference type="InterPro" id="IPR042098">
    <property type="entry name" value="TauD-like_sf"/>
</dbReference>
<evidence type="ECO:0000259" key="17">
    <source>
        <dbReference type="Pfam" id="PF06155"/>
    </source>
</evidence>
<keyword evidence="10" id="KW-0408">Iron</keyword>
<comment type="catalytic activity">
    <reaction evidence="15">
        <text>N(6),N(6),N(6)-trimethyl-L-lysine + 2-oxoglutarate + O2 = (3S)-3-hydroxy-N(6),N(6),N(6)-trimethyl-L-lysine + succinate + CO2</text>
        <dbReference type="Rhea" id="RHEA:14181"/>
        <dbReference type="ChEBI" id="CHEBI:15379"/>
        <dbReference type="ChEBI" id="CHEBI:16526"/>
        <dbReference type="ChEBI" id="CHEBI:16810"/>
        <dbReference type="ChEBI" id="CHEBI:30031"/>
        <dbReference type="ChEBI" id="CHEBI:58100"/>
        <dbReference type="ChEBI" id="CHEBI:141499"/>
        <dbReference type="EC" id="1.14.11.8"/>
    </reaction>
</comment>
<reference evidence="18 19" key="1">
    <citation type="submission" date="2014-11" db="EMBL/GenBank/DDBJ databases">
        <authorList>
            <person name="Zhu J."/>
            <person name="Qi W."/>
            <person name="Song R."/>
        </authorList>
    </citation>
    <scope>NUCLEOTIDE SEQUENCE [LARGE SCALE GENOMIC DNA]</scope>
</reference>
<dbReference type="PhylomeDB" id="A0A0G4F2I8"/>
<dbReference type="GO" id="GO:0046872">
    <property type="term" value="F:metal ion binding"/>
    <property type="evidence" value="ECO:0007669"/>
    <property type="project" value="UniProtKB-KW"/>
</dbReference>
<dbReference type="InterPro" id="IPR010376">
    <property type="entry name" value="GBBH-like_N"/>
</dbReference>
<evidence type="ECO:0000259" key="16">
    <source>
        <dbReference type="Pfam" id="PF02668"/>
    </source>
</evidence>
<evidence type="ECO:0000256" key="3">
    <source>
        <dbReference type="ARBA" id="ARBA00005022"/>
    </source>
</evidence>
<evidence type="ECO:0000256" key="5">
    <source>
        <dbReference type="ARBA" id="ARBA00012267"/>
    </source>
</evidence>
<evidence type="ECO:0000256" key="15">
    <source>
        <dbReference type="ARBA" id="ARBA00049334"/>
    </source>
</evidence>
<evidence type="ECO:0000256" key="1">
    <source>
        <dbReference type="ARBA" id="ARBA00001954"/>
    </source>
</evidence>